<dbReference type="InterPro" id="IPR000805">
    <property type="entry name" value="Glyco_hydro_26"/>
</dbReference>
<feature type="binding site" evidence="6">
    <location>
        <position position="179"/>
    </location>
    <ligand>
        <name>substrate</name>
    </ligand>
</feature>
<keyword evidence="4" id="KW-0964">Secreted</keyword>
<dbReference type="SUPFAM" id="SSF51445">
    <property type="entry name" value="(Trans)glycosidases"/>
    <property type="match status" value="1"/>
</dbReference>
<evidence type="ECO:0000256" key="3">
    <source>
        <dbReference type="ARBA" id="ARBA00023295"/>
    </source>
</evidence>
<keyword evidence="11" id="KW-1185">Reference proteome</keyword>
<evidence type="ECO:0000256" key="7">
    <source>
        <dbReference type="PIRSR" id="PIRSR018168-3"/>
    </source>
</evidence>
<dbReference type="Gene3D" id="3.20.20.80">
    <property type="entry name" value="Glycosidases"/>
    <property type="match status" value="1"/>
</dbReference>
<organism evidence="10 11">
    <name type="scientific">Flavobacterium kingsejongi</name>
    <dbReference type="NCBI Taxonomy" id="1678728"/>
    <lineage>
        <taxon>Bacteria</taxon>
        <taxon>Pseudomonadati</taxon>
        <taxon>Bacteroidota</taxon>
        <taxon>Flavobacteriia</taxon>
        <taxon>Flavobacteriales</taxon>
        <taxon>Flavobacteriaceae</taxon>
        <taxon>Flavobacterium</taxon>
    </lineage>
</organism>
<dbReference type="KEGG" id="fki:FK004_17225"/>
<evidence type="ECO:0000256" key="6">
    <source>
        <dbReference type="PIRSR" id="PIRSR018168-2"/>
    </source>
</evidence>
<accession>A0A2S1LUM0</accession>
<dbReference type="InterPro" id="IPR016714">
    <property type="entry name" value="MANB/E"/>
</dbReference>
<keyword evidence="3 4" id="KW-0326">Glycosidase</keyword>
<dbReference type="PIRSF" id="PIRSF018168">
    <property type="entry name" value="Mannan-1_4-beta-mannosidase"/>
    <property type="match status" value="1"/>
</dbReference>
<comment type="similarity">
    <text evidence="1 4 8">Belongs to the glycosyl hydrolase 26 family.</text>
</comment>
<dbReference type="OrthoDB" id="9816550at2"/>
<gene>
    <name evidence="10" type="ORF">FK004_17225</name>
</gene>
<dbReference type="PANTHER" id="PTHR40079:SF4">
    <property type="entry name" value="GH26 DOMAIN-CONTAINING PROTEIN-RELATED"/>
    <property type="match status" value="1"/>
</dbReference>
<evidence type="ECO:0000256" key="8">
    <source>
        <dbReference type="PROSITE-ProRule" id="PRU01100"/>
    </source>
</evidence>
<feature type="binding site" evidence="6">
    <location>
        <position position="112"/>
    </location>
    <ligand>
        <name>substrate</name>
    </ligand>
</feature>
<dbReference type="GO" id="GO:0016985">
    <property type="term" value="F:mannan endo-1,4-beta-mannosidase activity"/>
    <property type="evidence" value="ECO:0007669"/>
    <property type="project" value="UniProtKB-UniRule"/>
</dbReference>
<reference evidence="10 11" key="1">
    <citation type="submission" date="2017-04" db="EMBL/GenBank/DDBJ databases">
        <title>Complete genome sequence of Flavobacterium kingsejong AJ004.</title>
        <authorList>
            <person name="Lee P.C."/>
        </authorList>
    </citation>
    <scope>NUCLEOTIDE SEQUENCE [LARGE SCALE GENOMIC DNA]</scope>
    <source>
        <strain evidence="10 11">AJ004</strain>
    </source>
</reference>
<evidence type="ECO:0000313" key="11">
    <source>
        <dbReference type="Proteomes" id="UP000244677"/>
    </source>
</evidence>
<keyword evidence="2 4" id="KW-0378">Hydrolase</keyword>
<dbReference type="GO" id="GO:0006080">
    <property type="term" value="P:substituted mannan metabolic process"/>
    <property type="evidence" value="ECO:0007669"/>
    <property type="project" value="UniProtKB-UniRule"/>
</dbReference>
<keyword evidence="4" id="KW-0119">Carbohydrate metabolism</keyword>
<evidence type="ECO:0000256" key="5">
    <source>
        <dbReference type="PIRSR" id="PIRSR018168-1"/>
    </source>
</evidence>
<dbReference type="AlphaFoldDB" id="A0A2S1LUM0"/>
<dbReference type="PANTHER" id="PTHR40079">
    <property type="entry name" value="MANNAN ENDO-1,4-BETA-MANNOSIDASE E-RELATED"/>
    <property type="match status" value="1"/>
</dbReference>
<feature type="binding site" evidence="6">
    <location>
        <position position="244"/>
    </location>
    <ligand>
        <name>substrate</name>
    </ligand>
</feature>
<dbReference type="PRINTS" id="PR00739">
    <property type="entry name" value="GLHYDRLASE26"/>
</dbReference>
<dbReference type="InterPro" id="IPR022790">
    <property type="entry name" value="GH26_dom"/>
</dbReference>
<comment type="catalytic activity">
    <reaction evidence="4">
        <text>Random hydrolysis of (1-&gt;4)-beta-D-mannosidic linkages in mannans, galactomannans and glucomannans.</text>
        <dbReference type="EC" id="3.2.1.78"/>
    </reaction>
</comment>
<feature type="active site" description="Nucleophile" evidence="5 8">
    <location>
        <position position="281"/>
    </location>
</feature>
<evidence type="ECO:0000259" key="9">
    <source>
        <dbReference type="PROSITE" id="PS51764"/>
    </source>
</evidence>
<dbReference type="Proteomes" id="UP000244677">
    <property type="component" value="Chromosome"/>
</dbReference>
<feature type="site" description="Plays an important role in maintaining the position of the catalytic nucleophile" evidence="7">
    <location>
        <position position="173"/>
    </location>
</feature>
<protein>
    <recommendedName>
        <fullName evidence="4">Mannan endo-1,4-beta-mannosidase</fullName>
        <ecNumber evidence="4">3.2.1.78</ecNumber>
    </recommendedName>
</protein>
<dbReference type="PROSITE" id="PS51764">
    <property type="entry name" value="GH26"/>
    <property type="match status" value="1"/>
</dbReference>
<dbReference type="InterPro" id="IPR017853">
    <property type="entry name" value="GH"/>
</dbReference>
<dbReference type="Pfam" id="PF02156">
    <property type="entry name" value="Glyco_hydro_26"/>
    <property type="match status" value="1"/>
</dbReference>
<name>A0A2S1LUM0_9FLAO</name>
<proteinExistence type="inferred from homology"/>
<sequence length="365" mass="41909">MLAQQKNKLPVVSDSSATPETQNLYRNLFALKEKGFLFGHQDDLAYGVKWRGESGRSDVKEVTGDYPGVYGWDIGGLEQQSDKNIDGVPFSKMKTLIKAVYDRGGVNTISWHQDNPLTGKNAWDTTPGSLASVVPGGAKHELFNSWLDISAQFFLSLKGSDGKAIPILYRPYHELTGTWFWWCKNNGTAEEFKTLWKYTVNYLKSKGVHNLIYVYNTSDFTSKADFLEYYPGPEYADILSFDTYQYKDPAENQDFESNVNRQFAIIDTIAQEQHKLIAFAETGYEAIPYPKWWTQTLLKAIGTYKVSFVLAWRNHGWNESSTPPRMHYYVPYKGGPNEQDFIDFYHLKNTLFQSDATKEKLYRKK</sequence>
<feature type="active site" description="Proton donor" evidence="5 8">
    <location>
        <position position="174"/>
    </location>
</feature>
<feature type="domain" description="GH26" evidence="9">
    <location>
        <begin position="19"/>
        <end position="354"/>
    </location>
</feature>
<comment type="subcellular location">
    <subcellularLocation>
        <location evidence="4">Secreted</location>
    </subcellularLocation>
</comment>
<evidence type="ECO:0000313" key="10">
    <source>
        <dbReference type="EMBL" id="AWG27382.1"/>
    </source>
</evidence>
<dbReference type="EC" id="3.2.1.78" evidence="4"/>
<evidence type="ECO:0000256" key="2">
    <source>
        <dbReference type="ARBA" id="ARBA00022801"/>
    </source>
</evidence>
<dbReference type="GO" id="GO:0005576">
    <property type="term" value="C:extracellular region"/>
    <property type="evidence" value="ECO:0007669"/>
    <property type="project" value="UniProtKB-SubCell"/>
</dbReference>
<evidence type="ECO:0000256" key="4">
    <source>
        <dbReference type="PIRNR" id="PIRNR018168"/>
    </source>
</evidence>
<evidence type="ECO:0000256" key="1">
    <source>
        <dbReference type="ARBA" id="ARBA00007754"/>
    </source>
</evidence>
<dbReference type="EMBL" id="CP020919">
    <property type="protein sequence ID" value="AWG27382.1"/>
    <property type="molecule type" value="Genomic_DNA"/>
</dbReference>